<name>A0A078MHK3_9BACL</name>
<gene>
    <name evidence="1" type="ORF">BN1050_02637</name>
</gene>
<accession>A0A078MHK3</accession>
<evidence type="ECO:0008006" key="2">
    <source>
        <dbReference type="Google" id="ProtNLM"/>
    </source>
</evidence>
<protein>
    <recommendedName>
        <fullName evidence="2">Head decoration protein</fullName>
    </recommendedName>
</protein>
<dbReference type="PATRIC" id="fig|1461583.4.peg.2530"/>
<proteinExistence type="predicted"/>
<sequence>MQELNQTVGVFSPDKLIIDPTYPQQVGSGVFADQEKSLLIMRGQLLAKNAEGKLTIATAEEKNNLSICLMDTVVEKGTVVEVLLAGAVSANGIIVAEEDDVYKYKEDLRANNIYIKNTIGGM</sequence>
<dbReference type="HOGENOM" id="CLU_2023897_0_0_9"/>
<reference evidence="1" key="1">
    <citation type="submission" date="2014-07" db="EMBL/GenBank/DDBJ databases">
        <authorList>
            <person name="Urmite Genomes Urmite Genomes"/>
        </authorList>
    </citation>
    <scope>NUCLEOTIDE SEQUENCE</scope>
    <source>
        <strain evidence="1">13S34_air</strain>
    </source>
</reference>
<organism evidence="1">
    <name type="scientific">Metalysinibacillus saudimassiliensis</name>
    <dbReference type="NCBI Taxonomy" id="1461583"/>
    <lineage>
        <taxon>Bacteria</taxon>
        <taxon>Bacillati</taxon>
        <taxon>Bacillota</taxon>
        <taxon>Bacilli</taxon>
        <taxon>Bacillales</taxon>
        <taxon>Caryophanaceae</taxon>
        <taxon>Metalysinibacillus</taxon>
    </lineage>
</organism>
<dbReference type="EMBL" id="LN483079">
    <property type="protein sequence ID" value="CEA05759.1"/>
    <property type="molecule type" value="Genomic_DNA"/>
</dbReference>
<evidence type="ECO:0000313" key="1">
    <source>
        <dbReference type="EMBL" id="CEA05759.1"/>
    </source>
</evidence>
<dbReference type="AlphaFoldDB" id="A0A078MHK3"/>